<organism evidence="2 3">
    <name type="scientific">Heterodera schachtii</name>
    <name type="common">Sugarbeet cyst nematode worm</name>
    <name type="synonym">Tylenchus schachtii</name>
    <dbReference type="NCBI Taxonomy" id="97005"/>
    <lineage>
        <taxon>Eukaryota</taxon>
        <taxon>Metazoa</taxon>
        <taxon>Ecdysozoa</taxon>
        <taxon>Nematoda</taxon>
        <taxon>Chromadorea</taxon>
        <taxon>Rhabditida</taxon>
        <taxon>Tylenchina</taxon>
        <taxon>Tylenchomorpha</taxon>
        <taxon>Tylenchoidea</taxon>
        <taxon>Heteroderidae</taxon>
        <taxon>Heteroderinae</taxon>
        <taxon>Heterodera</taxon>
    </lineage>
</organism>
<dbReference type="InterPro" id="IPR051924">
    <property type="entry name" value="GST_Kappa/NadH"/>
</dbReference>
<sequence>MALRLNLFFDILCPRSWVFYQTLQKKLPYWRTFREIEVDYLPISANFLHEKIYGNLHPAGILARKKEYMLHELYEICDFYGIKKGNFEVVSFLYNFVIFFHQYIFISFWTYDLDIRRPRLCLVFLNYLRMNRPEYYQKFLEKMWFEFWHKSASFNHTAHFFRVGRELGVPFTEMDDIVMRIEERTNKEDFSMRHMQLLFDDRIVAVPWLRIDSVPGHQKVFAFTEILRLEILDEMIAQPCYNPLNHNVDNPLYFPPDYEKSEEMEEGAEDENIAKIERRWIKRKKRMAITH</sequence>
<keyword evidence="3" id="KW-1185">Reference proteome</keyword>
<dbReference type="InterPro" id="IPR036249">
    <property type="entry name" value="Thioredoxin-like_sf"/>
</dbReference>
<dbReference type="Gene3D" id="3.40.30.10">
    <property type="entry name" value="Glutaredoxin"/>
    <property type="match status" value="1"/>
</dbReference>
<comment type="caution">
    <text evidence="2">The sequence shown here is derived from an EMBL/GenBank/DDBJ whole genome shotgun (WGS) entry which is preliminary data.</text>
</comment>
<dbReference type="PANTHER" id="PTHR42943">
    <property type="entry name" value="GLUTATHIONE S-TRANSFERASE KAPPA"/>
    <property type="match status" value="1"/>
</dbReference>
<dbReference type="EMBL" id="JBICCN010000138">
    <property type="protein sequence ID" value="KAL3090845.1"/>
    <property type="molecule type" value="Genomic_DNA"/>
</dbReference>
<keyword evidence="1" id="KW-1133">Transmembrane helix</keyword>
<reference evidence="2 3" key="1">
    <citation type="submission" date="2024-10" db="EMBL/GenBank/DDBJ databases">
        <authorList>
            <person name="Kim D."/>
        </authorList>
    </citation>
    <scope>NUCLEOTIDE SEQUENCE [LARGE SCALE GENOMIC DNA]</scope>
    <source>
        <strain evidence="2">Taebaek</strain>
    </source>
</reference>
<evidence type="ECO:0000313" key="3">
    <source>
        <dbReference type="Proteomes" id="UP001620645"/>
    </source>
</evidence>
<evidence type="ECO:0000313" key="2">
    <source>
        <dbReference type="EMBL" id="KAL3090845.1"/>
    </source>
</evidence>
<feature type="transmembrane region" description="Helical" evidence="1">
    <location>
        <begin position="92"/>
        <end position="111"/>
    </location>
</feature>
<keyword evidence="1" id="KW-0812">Transmembrane</keyword>
<dbReference type="SUPFAM" id="SSF52833">
    <property type="entry name" value="Thioredoxin-like"/>
    <property type="match status" value="1"/>
</dbReference>
<evidence type="ECO:0000256" key="1">
    <source>
        <dbReference type="SAM" id="Phobius"/>
    </source>
</evidence>
<dbReference type="AlphaFoldDB" id="A0ABD2JJP0"/>
<gene>
    <name evidence="2" type="ORF">niasHS_007220</name>
</gene>
<evidence type="ECO:0008006" key="4">
    <source>
        <dbReference type="Google" id="ProtNLM"/>
    </source>
</evidence>
<dbReference type="Proteomes" id="UP001620645">
    <property type="component" value="Unassembled WGS sequence"/>
</dbReference>
<accession>A0ABD2JJP0</accession>
<keyword evidence="1" id="KW-0472">Membrane</keyword>
<name>A0ABD2JJP0_HETSC</name>
<protein>
    <recommendedName>
        <fullName evidence="4">DSBA-like thioredoxin domain-containing protein</fullName>
    </recommendedName>
</protein>
<dbReference type="PANTHER" id="PTHR42943:SF1">
    <property type="entry name" value="DSBA DOMAIN-CONTAINING PROTEIN"/>
    <property type="match status" value="1"/>
</dbReference>
<proteinExistence type="predicted"/>